<dbReference type="Proteomes" id="UP000261620">
    <property type="component" value="Unplaced"/>
</dbReference>
<evidence type="ECO:0000256" key="2">
    <source>
        <dbReference type="ARBA" id="ARBA00022448"/>
    </source>
</evidence>
<feature type="transmembrane region" description="Helical" evidence="8">
    <location>
        <begin position="457"/>
        <end position="481"/>
    </location>
</feature>
<evidence type="ECO:0000256" key="1">
    <source>
        <dbReference type="ARBA" id="ARBA00004127"/>
    </source>
</evidence>
<keyword evidence="4 8" id="KW-1133">Transmembrane helix</keyword>
<evidence type="ECO:0000256" key="8">
    <source>
        <dbReference type="SAM" id="Phobius"/>
    </source>
</evidence>
<keyword evidence="11" id="KW-1185">Reference proteome</keyword>
<feature type="transmembrane region" description="Helical" evidence="8">
    <location>
        <begin position="123"/>
        <end position="142"/>
    </location>
</feature>
<accession>A0A3Q3W6P5</accession>
<feature type="transmembrane region" description="Helical" evidence="8">
    <location>
        <begin position="184"/>
        <end position="203"/>
    </location>
</feature>
<evidence type="ECO:0000256" key="7">
    <source>
        <dbReference type="ARBA" id="ARBA00024338"/>
    </source>
</evidence>
<feature type="transmembrane region" description="Helical" evidence="8">
    <location>
        <begin position="378"/>
        <end position="406"/>
    </location>
</feature>
<dbReference type="FunFam" id="1.20.1250.20:FF:000097">
    <property type="entry name" value="protein spinster homolog 1"/>
    <property type="match status" value="1"/>
</dbReference>
<feature type="transmembrane region" description="Helical" evidence="8">
    <location>
        <begin position="95"/>
        <end position="116"/>
    </location>
</feature>
<dbReference type="CDD" id="cd17328">
    <property type="entry name" value="MFS_spinster_like"/>
    <property type="match status" value="1"/>
</dbReference>
<evidence type="ECO:0000256" key="3">
    <source>
        <dbReference type="ARBA" id="ARBA00022692"/>
    </source>
</evidence>
<dbReference type="STRING" id="94237.ENSMMOP00000007417"/>
<name>A0A3Q3W6P5_MOLML</name>
<keyword evidence="6 8" id="KW-0472">Membrane</keyword>
<dbReference type="InterPro" id="IPR011701">
    <property type="entry name" value="MFS"/>
</dbReference>
<dbReference type="SUPFAM" id="SSF103473">
    <property type="entry name" value="MFS general substrate transporter"/>
    <property type="match status" value="1"/>
</dbReference>
<dbReference type="GO" id="GO:0022857">
    <property type="term" value="F:transmembrane transporter activity"/>
    <property type="evidence" value="ECO:0007669"/>
    <property type="project" value="InterPro"/>
</dbReference>
<dbReference type="Gene3D" id="1.20.1250.20">
    <property type="entry name" value="MFS general substrate transporter like domains"/>
    <property type="match status" value="1"/>
</dbReference>
<dbReference type="InterPro" id="IPR036259">
    <property type="entry name" value="MFS_trans_sf"/>
</dbReference>
<dbReference type="GO" id="GO:0003376">
    <property type="term" value="P:sphingosine-1-phosphate receptor signaling pathway"/>
    <property type="evidence" value="ECO:0007669"/>
    <property type="project" value="TreeGrafter"/>
</dbReference>
<feature type="domain" description="Major facilitator superfamily (MFS) profile" evidence="9">
    <location>
        <begin position="58"/>
        <end position="487"/>
    </location>
</feature>
<comment type="subcellular location">
    <subcellularLocation>
        <location evidence="1">Endomembrane system</location>
        <topology evidence="1">Multi-pass membrane protein</topology>
    </subcellularLocation>
</comment>
<evidence type="ECO:0000256" key="6">
    <source>
        <dbReference type="ARBA" id="ARBA00023136"/>
    </source>
</evidence>
<feature type="transmembrane region" description="Helical" evidence="8">
    <location>
        <begin position="148"/>
        <end position="172"/>
    </location>
</feature>
<dbReference type="PANTHER" id="PTHR23505">
    <property type="entry name" value="SPINSTER"/>
    <property type="match status" value="1"/>
</dbReference>
<dbReference type="Ensembl" id="ENSMMOT00000007557.1">
    <property type="protein sequence ID" value="ENSMMOP00000007417.1"/>
    <property type="gene ID" value="ENSMMOG00000005776.1"/>
</dbReference>
<feature type="transmembrane region" description="Helical" evidence="8">
    <location>
        <begin position="351"/>
        <end position="372"/>
    </location>
</feature>
<feature type="transmembrane region" description="Helical" evidence="8">
    <location>
        <begin position="269"/>
        <end position="290"/>
    </location>
</feature>
<dbReference type="GO" id="GO:0046624">
    <property type="term" value="F:sphingolipid transporter activity"/>
    <property type="evidence" value="ECO:0007669"/>
    <property type="project" value="TreeGrafter"/>
</dbReference>
<keyword evidence="3 8" id="KW-0812">Transmembrane</keyword>
<dbReference type="AlphaFoldDB" id="A0A3Q3W6P5"/>
<feature type="transmembrane region" description="Helical" evidence="8">
    <location>
        <begin position="215"/>
        <end position="235"/>
    </location>
</feature>
<proteinExistence type="inferred from homology"/>
<evidence type="ECO:0000256" key="4">
    <source>
        <dbReference type="ARBA" id="ARBA00022989"/>
    </source>
</evidence>
<organism evidence="10 11">
    <name type="scientific">Mola mola</name>
    <name type="common">Ocean sunfish</name>
    <name type="synonym">Tetraodon mola</name>
    <dbReference type="NCBI Taxonomy" id="94237"/>
    <lineage>
        <taxon>Eukaryota</taxon>
        <taxon>Metazoa</taxon>
        <taxon>Chordata</taxon>
        <taxon>Craniata</taxon>
        <taxon>Vertebrata</taxon>
        <taxon>Euteleostomi</taxon>
        <taxon>Actinopterygii</taxon>
        <taxon>Neopterygii</taxon>
        <taxon>Teleostei</taxon>
        <taxon>Neoteleostei</taxon>
        <taxon>Acanthomorphata</taxon>
        <taxon>Eupercaria</taxon>
        <taxon>Tetraodontiformes</taxon>
        <taxon>Molidae</taxon>
        <taxon>Mola</taxon>
    </lineage>
</organism>
<dbReference type="PROSITE" id="PS50850">
    <property type="entry name" value="MFS"/>
    <property type="match status" value="1"/>
</dbReference>
<evidence type="ECO:0000313" key="11">
    <source>
        <dbReference type="Proteomes" id="UP000261620"/>
    </source>
</evidence>
<evidence type="ECO:0000313" key="10">
    <source>
        <dbReference type="Ensembl" id="ENSMMOP00000007417.1"/>
    </source>
</evidence>
<dbReference type="InterPro" id="IPR020846">
    <property type="entry name" value="MFS_dom"/>
</dbReference>
<keyword evidence="5" id="KW-0445">Lipid transport</keyword>
<reference evidence="10" key="2">
    <citation type="submission" date="2025-09" db="UniProtKB">
        <authorList>
            <consortium name="Ensembl"/>
        </authorList>
    </citation>
    <scope>IDENTIFICATION</scope>
</reference>
<dbReference type="Pfam" id="PF07690">
    <property type="entry name" value="MFS_1"/>
    <property type="match status" value="1"/>
</dbReference>
<feature type="transmembrane region" description="Helical" evidence="8">
    <location>
        <begin position="318"/>
        <end position="339"/>
    </location>
</feature>
<dbReference type="InterPro" id="IPR044770">
    <property type="entry name" value="MFS_spinster-like"/>
</dbReference>
<dbReference type="GO" id="GO:0016020">
    <property type="term" value="C:membrane"/>
    <property type="evidence" value="ECO:0007669"/>
    <property type="project" value="TreeGrafter"/>
</dbReference>
<protein>
    <recommendedName>
        <fullName evidence="9">Major facilitator superfamily (MFS) profile domain-containing protein</fullName>
    </recommendedName>
</protein>
<evidence type="ECO:0000259" key="9">
    <source>
        <dbReference type="PROSITE" id="PS50850"/>
    </source>
</evidence>
<comment type="similarity">
    <text evidence="7">Belongs to the major facilitator superfamily. Spinster (TC 2.A.1.49) family.</text>
</comment>
<sequence length="502" mass="54235">MCVESDGCELQGCSTPDEVHTLSGSLSPGLKSNPDLRSCKPGQKFRAALLRCRSPAAAAGILSFGNVLNYMDRYTVAGVLGDIQRHYNVSDSGSGLLQTVFICSFMVAAPIFGYLGDRFNRKVILSCGIFFWSIVTLLSSFISKEYYWLFVLSRGLVGIGESSYSSISPTIIGDLFTNNNRTMMLSVFYLAIPLGSGLGYILGSSAKVAAGDWHWALRVSPVLGITAGTLILVFVPEPKRGSADQMGGRIKTRTSWVCDMKTLAKNRSYVFSSLATAAVSFATGAFGIWIPQYLSRAQVVQDPAKDCSEEICSSTDSLIFGAITCVTGLLGVVIGAATTRFCRQKTERADPLVCAVSMLGSAIFICLIFVVAKESIVGAYVCIFIGETLLFLNWAITADILMFVVIPTRRATAVAFQSFTSHLLGDAGSPYLIGLISDALQKSYATSALWRFLSLGYALMLCPFIIVLGGMFFLATALFFLDDREKAEKQLSQLTRPPSVKV</sequence>
<dbReference type="OMA" id="VFCGGWL"/>
<reference evidence="10" key="1">
    <citation type="submission" date="2025-08" db="UniProtKB">
        <authorList>
            <consortium name="Ensembl"/>
        </authorList>
    </citation>
    <scope>IDENTIFICATION</scope>
</reference>
<dbReference type="GO" id="GO:0012505">
    <property type="term" value="C:endomembrane system"/>
    <property type="evidence" value="ECO:0007669"/>
    <property type="project" value="UniProtKB-SubCell"/>
</dbReference>
<keyword evidence="2" id="KW-0813">Transport</keyword>
<dbReference type="PANTHER" id="PTHR23505:SF4">
    <property type="entry name" value="SPHINGOSINE-1-PHOSPHATE TRANSPORTER SPNS2"/>
    <property type="match status" value="1"/>
</dbReference>
<evidence type="ECO:0000256" key="5">
    <source>
        <dbReference type="ARBA" id="ARBA00023055"/>
    </source>
</evidence>